<accession>A0A841E8E1</accession>
<comment type="caution">
    <text evidence="1">The sequence shown here is derived from an EMBL/GenBank/DDBJ whole genome shotgun (WGS) entry which is preliminary data.</text>
</comment>
<gene>
    <name evidence="1" type="ORF">HNR25_003988</name>
</gene>
<evidence type="ECO:0000313" key="1">
    <source>
        <dbReference type="EMBL" id="MBB6000237.1"/>
    </source>
</evidence>
<organism evidence="1 2">
    <name type="scientific">Streptomonospora salina</name>
    <dbReference type="NCBI Taxonomy" id="104205"/>
    <lineage>
        <taxon>Bacteria</taxon>
        <taxon>Bacillati</taxon>
        <taxon>Actinomycetota</taxon>
        <taxon>Actinomycetes</taxon>
        <taxon>Streptosporangiales</taxon>
        <taxon>Nocardiopsidaceae</taxon>
        <taxon>Streptomonospora</taxon>
    </lineage>
</organism>
<dbReference type="EMBL" id="JACHLY010000001">
    <property type="protein sequence ID" value="MBB6000237.1"/>
    <property type="molecule type" value="Genomic_DNA"/>
</dbReference>
<proteinExistence type="predicted"/>
<protein>
    <submittedName>
        <fullName evidence="1">Uncharacterized protein</fullName>
    </submittedName>
</protein>
<keyword evidence="2" id="KW-1185">Reference proteome</keyword>
<evidence type="ECO:0000313" key="2">
    <source>
        <dbReference type="Proteomes" id="UP000578077"/>
    </source>
</evidence>
<reference evidence="1 2" key="1">
    <citation type="submission" date="2020-08" db="EMBL/GenBank/DDBJ databases">
        <title>Sequencing the genomes of 1000 actinobacteria strains.</title>
        <authorList>
            <person name="Klenk H.-P."/>
        </authorList>
    </citation>
    <scope>NUCLEOTIDE SEQUENCE [LARGE SCALE GENOMIC DNA]</scope>
    <source>
        <strain evidence="1 2">DSM 44593</strain>
    </source>
</reference>
<sequence length="156" mass="17496">MTELIATCVVCDELITAIEWKNGGEVSWELIHRSDADHDPVPAPGSFAEAVKRCDFCSALNPPWRFVTRGAFEMLTVTDEASFVHKDDSAWAACAPCKRLVVKRAKDRLAHRAMLDLRKARPGLGEEFYRLAEQQIRAAHEGFFECHPGAPERLES</sequence>
<dbReference type="Proteomes" id="UP000578077">
    <property type="component" value="Unassembled WGS sequence"/>
</dbReference>
<dbReference type="RefSeq" id="WP_184637545.1">
    <property type="nucleotide sequence ID" value="NZ_BAABKT010000029.1"/>
</dbReference>
<name>A0A841E8E1_9ACTN</name>
<dbReference type="AlphaFoldDB" id="A0A841E8E1"/>